<dbReference type="CDD" id="cd07357">
    <property type="entry name" value="HN_L-whirlin_R2_like"/>
    <property type="match status" value="1"/>
</dbReference>
<evidence type="ECO:0000256" key="1">
    <source>
        <dbReference type="ARBA" id="ARBA00004316"/>
    </source>
</evidence>
<organism evidence="5">
    <name type="scientific">Menopon gallinae</name>
    <name type="common">poultry shaft louse</name>
    <dbReference type="NCBI Taxonomy" id="328185"/>
    <lineage>
        <taxon>Eukaryota</taxon>
        <taxon>Metazoa</taxon>
        <taxon>Ecdysozoa</taxon>
        <taxon>Arthropoda</taxon>
        <taxon>Hexapoda</taxon>
        <taxon>Insecta</taxon>
        <taxon>Pterygota</taxon>
        <taxon>Neoptera</taxon>
        <taxon>Paraneoptera</taxon>
        <taxon>Psocodea</taxon>
        <taxon>Troctomorpha</taxon>
        <taxon>Phthiraptera</taxon>
        <taxon>Amblycera</taxon>
        <taxon>Menoponidae</taxon>
        <taxon>Menopon</taxon>
    </lineage>
</organism>
<name>A0AAW2HWL9_9NEOP</name>
<dbReference type="AlphaFoldDB" id="A0AAW2HWL9"/>
<evidence type="ECO:0000256" key="2">
    <source>
        <dbReference type="ARBA" id="ARBA00022737"/>
    </source>
</evidence>
<dbReference type="InterPro" id="IPR001478">
    <property type="entry name" value="PDZ"/>
</dbReference>
<gene>
    <name evidence="5" type="ORF">PYX00_006485</name>
</gene>
<reference evidence="5" key="1">
    <citation type="journal article" date="2024" name="Gigascience">
        <title>Chromosome-level genome of the poultry shaft louse Menopon gallinae provides insight into the host-switching and adaptive evolution of parasitic lice.</title>
        <authorList>
            <person name="Xu Y."/>
            <person name="Ma L."/>
            <person name="Liu S."/>
            <person name="Liang Y."/>
            <person name="Liu Q."/>
            <person name="He Z."/>
            <person name="Tian L."/>
            <person name="Duan Y."/>
            <person name="Cai W."/>
            <person name="Li H."/>
            <person name="Song F."/>
        </authorList>
    </citation>
    <scope>NUCLEOTIDE SEQUENCE</scope>
    <source>
        <strain evidence="5">Cailab_2023a</strain>
    </source>
</reference>
<feature type="domain" description="PDZ" evidence="4">
    <location>
        <begin position="30"/>
        <end position="55"/>
    </location>
</feature>
<dbReference type="Pfam" id="PF00595">
    <property type="entry name" value="PDZ"/>
    <property type="match status" value="1"/>
</dbReference>
<keyword evidence="3" id="KW-0966">Cell projection</keyword>
<dbReference type="Gene3D" id="2.30.42.10">
    <property type="match status" value="1"/>
</dbReference>
<dbReference type="InterPro" id="IPR033028">
    <property type="entry name" value="Whirlin_HN-like_dom2"/>
</dbReference>
<sequence>MAAALLWLPFPGVDYFGSHDTGNSNTVYMVGDQILEVNGQSFMDVTHDEAVNQLKIHKRMSLIVRDVGKVPHSCTAYDDYFWEPCPSTTLGDDRLLSGKSCCPTLQMIEEKARVLLNRNELTTLSYYQEEYASRQMTIEAFVTVLLELLNTPEKHNLLTELREVVLPEDRARFDELVYRRQPMDHDRHGHRRKDNSHSMLMSNIHDLPGPVSRTVLLKGIESSSKNPNL</sequence>
<dbReference type="SUPFAM" id="SSF50156">
    <property type="entry name" value="PDZ domain-like"/>
    <property type="match status" value="1"/>
</dbReference>
<protein>
    <recommendedName>
        <fullName evidence="4">PDZ domain-containing protein</fullName>
    </recommendedName>
</protein>
<dbReference type="PANTHER" id="PTHR23116">
    <property type="entry name" value="PDZ DOMAIN CONTAINING WHIRLIN AND HARMONIN-RELATED"/>
    <property type="match status" value="1"/>
</dbReference>
<dbReference type="GO" id="GO:0005886">
    <property type="term" value="C:plasma membrane"/>
    <property type="evidence" value="ECO:0007669"/>
    <property type="project" value="TreeGrafter"/>
</dbReference>
<dbReference type="Gene3D" id="1.20.1160.20">
    <property type="match status" value="1"/>
</dbReference>
<accession>A0AAW2HWL9</accession>
<comment type="subcellular location">
    <subcellularLocation>
        <location evidence="1">Cell projection</location>
    </subcellularLocation>
</comment>
<evidence type="ECO:0000259" key="4">
    <source>
        <dbReference type="PROSITE" id="PS50106"/>
    </source>
</evidence>
<comment type="caution">
    <text evidence="5">The sequence shown here is derived from an EMBL/GenBank/DDBJ whole genome shotgun (WGS) entry which is preliminary data.</text>
</comment>
<dbReference type="InterPro" id="IPR051844">
    <property type="entry name" value="USH2_Complex_Protein"/>
</dbReference>
<dbReference type="GO" id="GO:0032426">
    <property type="term" value="C:stereocilium tip"/>
    <property type="evidence" value="ECO:0007669"/>
    <property type="project" value="TreeGrafter"/>
</dbReference>
<proteinExistence type="predicted"/>
<evidence type="ECO:0000256" key="3">
    <source>
        <dbReference type="ARBA" id="ARBA00023273"/>
    </source>
</evidence>
<dbReference type="GO" id="GO:0005929">
    <property type="term" value="C:cilium"/>
    <property type="evidence" value="ECO:0007669"/>
    <property type="project" value="TreeGrafter"/>
</dbReference>
<keyword evidence="2" id="KW-0677">Repeat</keyword>
<dbReference type="PROSITE" id="PS50106">
    <property type="entry name" value="PDZ"/>
    <property type="match status" value="1"/>
</dbReference>
<dbReference type="GO" id="GO:0002142">
    <property type="term" value="C:stereocilia ankle link complex"/>
    <property type="evidence" value="ECO:0007669"/>
    <property type="project" value="TreeGrafter"/>
</dbReference>
<evidence type="ECO:0000313" key="5">
    <source>
        <dbReference type="EMBL" id="KAL0273926.1"/>
    </source>
</evidence>
<dbReference type="EMBL" id="JARGDH010000003">
    <property type="protein sequence ID" value="KAL0273926.1"/>
    <property type="molecule type" value="Genomic_DNA"/>
</dbReference>
<dbReference type="InterPro" id="IPR036034">
    <property type="entry name" value="PDZ_sf"/>
</dbReference>
<dbReference type="PANTHER" id="PTHR23116:SF29">
    <property type="entry name" value="PDZ DOMAIN-CONTAINING PROTEIN 7"/>
    <property type="match status" value="1"/>
</dbReference>